<proteinExistence type="predicted"/>
<evidence type="ECO:0000256" key="1">
    <source>
        <dbReference type="SAM" id="MobiDB-lite"/>
    </source>
</evidence>
<dbReference type="Proteomes" id="UP000316621">
    <property type="component" value="Chromosome 2"/>
</dbReference>
<dbReference type="Gene3D" id="1.25.10.10">
    <property type="entry name" value="Leucine-rich Repeat Variant"/>
    <property type="match status" value="1"/>
</dbReference>
<gene>
    <name evidence="2" type="ORF">C5167_020281</name>
</gene>
<dbReference type="AlphaFoldDB" id="A0A4Y7IUP0"/>
<dbReference type="InterPro" id="IPR011989">
    <property type="entry name" value="ARM-like"/>
</dbReference>
<protein>
    <submittedName>
        <fullName evidence="2">Uncharacterized protein</fullName>
    </submittedName>
</protein>
<evidence type="ECO:0000313" key="3">
    <source>
        <dbReference type="Proteomes" id="UP000316621"/>
    </source>
</evidence>
<dbReference type="EMBL" id="CM010716">
    <property type="protein sequence ID" value="RZC51856.1"/>
    <property type="molecule type" value="Genomic_DNA"/>
</dbReference>
<feature type="compositionally biased region" description="Basic and acidic residues" evidence="1">
    <location>
        <begin position="1"/>
        <end position="16"/>
    </location>
</feature>
<feature type="region of interest" description="Disordered" evidence="1">
    <location>
        <begin position="1"/>
        <end position="38"/>
    </location>
</feature>
<keyword evidence="3" id="KW-1185">Reference proteome</keyword>
<name>A0A4Y7IUP0_PAPSO</name>
<sequence length="108" mass="11705">MAKTIVEKNHHRKGEETQGGEELLQKNSSSRELPGVEGIQSFRRRKKSSVISSCRCQEAAGALWNLSFDHRNREAIAATGGVEALAVRGGGKVVWNGLYNGLDGDIAL</sequence>
<dbReference type="Gramene" id="RZC51856">
    <property type="protein sequence ID" value="RZC51856"/>
    <property type="gene ID" value="C5167_020281"/>
</dbReference>
<evidence type="ECO:0000313" key="2">
    <source>
        <dbReference type="EMBL" id="RZC51856.1"/>
    </source>
</evidence>
<organism evidence="2 3">
    <name type="scientific">Papaver somniferum</name>
    <name type="common">Opium poppy</name>
    <dbReference type="NCBI Taxonomy" id="3469"/>
    <lineage>
        <taxon>Eukaryota</taxon>
        <taxon>Viridiplantae</taxon>
        <taxon>Streptophyta</taxon>
        <taxon>Embryophyta</taxon>
        <taxon>Tracheophyta</taxon>
        <taxon>Spermatophyta</taxon>
        <taxon>Magnoliopsida</taxon>
        <taxon>Ranunculales</taxon>
        <taxon>Papaveraceae</taxon>
        <taxon>Papaveroideae</taxon>
        <taxon>Papaver</taxon>
    </lineage>
</organism>
<reference evidence="2 3" key="1">
    <citation type="journal article" date="2018" name="Science">
        <title>The opium poppy genome and morphinan production.</title>
        <authorList>
            <person name="Guo L."/>
            <person name="Winzer T."/>
            <person name="Yang X."/>
            <person name="Li Y."/>
            <person name="Ning Z."/>
            <person name="He Z."/>
            <person name="Teodor R."/>
            <person name="Lu Y."/>
            <person name="Bowser T.A."/>
            <person name="Graham I.A."/>
            <person name="Ye K."/>
        </authorList>
    </citation>
    <scope>NUCLEOTIDE SEQUENCE [LARGE SCALE GENOMIC DNA]</scope>
    <source>
        <strain evidence="3">cv. HN1</strain>
        <tissue evidence="2">Leaves</tissue>
    </source>
</reference>
<accession>A0A4Y7IUP0</accession>